<dbReference type="Gene3D" id="3.40.1190.20">
    <property type="match status" value="1"/>
</dbReference>
<dbReference type="Pfam" id="PF00294">
    <property type="entry name" value="PfkB"/>
    <property type="match status" value="2"/>
</dbReference>
<organism evidence="6 7">
    <name type="scientific">Streptosporangium oxazolinicum</name>
    <dbReference type="NCBI Taxonomy" id="909287"/>
    <lineage>
        <taxon>Bacteria</taxon>
        <taxon>Bacillati</taxon>
        <taxon>Actinomycetota</taxon>
        <taxon>Actinomycetes</taxon>
        <taxon>Streptosporangiales</taxon>
        <taxon>Streptosporangiaceae</taxon>
        <taxon>Streptosporangium</taxon>
    </lineage>
</organism>
<keyword evidence="2 4" id="KW-0808">Transferase</keyword>
<comment type="caution">
    <text evidence="6">The sequence shown here is derived from an EMBL/GenBank/DDBJ whole genome shotgun (WGS) entry which is preliminary data.</text>
</comment>
<dbReference type="PROSITE" id="PS00584">
    <property type="entry name" value="PFKB_KINASES_2"/>
    <property type="match status" value="1"/>
</dbReference>
<feature type="domain" description="Carbohydrate kinase PfkB" evidence="5">
    <location>
        <begin position="4"/>
        <end position="113"/>
    </location>
</feature>
<evidence type="ECO:0000256" key="1">
    <source>
        <dbReference type="ARBA" id="ARBA00010688"/>
    </source>
</evidence>
<feature type="domain" description="Carbohydrate kinase PfkB" evidence="5">
    <location>
        <begin position="187"/>
        <end position="279"/>
    </location>
</feature>
<dbReference type="GO" id="GO:0016301">
    <property type="term" value="F:kinase activity"/>
    <property type="evidence" value="ECO:0007669"/>
    <property type="project" value="UniProtKB-KW"/>
</dbReference>
<keyword evidence="3 4" id="KW-0418">Kinase</keyword>
<dbReference type="InterPro" id="IPR029056">
    <property type="entry name" value="Ribokinase-like"/>
</dbReference>
<evidence type="ECO:0000259" key="5">
    <source>
        <dbReference type="Pfam" id="PF00294"/>
    </source>
</evidence>
<evidence type="ECO:0000313" key="6">
    <source>
        <dbReference type="EMBL" id="GAA4196771.1"/>
    </source>
</evidence>
<dbReference type="PRINTS" id="PR00990">
    <property type="entry name" value="RIBOKINASE"/>
</dbReference>
<dbReference type="PANTHER" id="PTHR42774">
    <property type="entry name" value="PHOSPHOTRANSFERASE SYSTEM TRANSPORT PROTEIN"/>
    <property type="match status" value="1"/>
</dbReference>
<comment type="similarity">
    <text evidence="1 4">Belongs to the carbohydrate kinase PfkB family.</text>
</comment>
<dbReference type="InterPro" id="IPR002139">
    <property type="entry name" value="Ribo/fructo_kinase"/>
</dbReference>
<evidence type="ECO:0000313" key="7">
    <source>
        <dbReference type="Proteomes" id="UP001501251"/>
    </source>
</evidence>
<dbReference type="InterPro" id="IPR011611">
    <property type="entry name" value="PfkB_dom"/>
</dbReference>
<sequence>MTLDVICVGVVTVDTIAMVERMPAEDDRVLGEPFVVAGGGPAATAAVTLARLGASVGFCGVVGDDAAGELSRRLLDEEGVDTRWLRTRPGVRTPQSMIVVSRASGSRSIVTSPSVPPDPGSVPVRASRWLHVDQTGYGSARAALRGETDAASLSVDGGNPIPGLDLEDVTLYAPTVGALRDAFPAEDVPGSLRAAASAGARQVVATEGGDGCQVLVDGRAVRVPPVVVDPVSTMGAGDVFHGALLAGLVEGMSPVEAAWRANVVAALSCRSLDGRSGIPDAAETGKYLSTMRPASRIDEYR</sequence>
<proteinExistence type="inferred from homology"/>
<accession>A0ABP8B2Z3</accession>
<gene>
    <name evidence="6" type="ORF">GCM10022252_44640</name>
</gene>
<evidence type="ECO:0000256" key="2">
    <source>
        <dbReference type="ARBA" id="ARBA00022679"/>
    </source>
</evidence>
<evidence type="ECO:0000256" key="3">
    <source>
        <dbReference type="ARBA" id="ARBA00022777"/>
    </source>
</evidence>
<dbReference type="InterPro" id="IPR002173">
    <property type="entry name" value="Carboh/pur_kinase_PfkB_CS"/>
</dbReference>
<keyword evidence="7" id="KW-1185">Reference proteome</keyword>
<dbReference type="InterPro" id="IPR052562">
    <property type="entry name" value="Ketohexokinase-related"/>
</dbReference>
<evidence type="ECO:0000256" key="4">
    <source>
        <dbReference type="RuleBase" id="RU003704"/>
    </source>
</evidence>
<dbReference type="EMBL" id="BAABAQ010000008">
    <property type="protein sequence ID" value="GAA4196771.1"/>
    <property type="molecule type" value="Genomic_DNA"/>
</dbReference>
<name>A0ABP8B2Z3_9ACTN</name>
<dbReference type="PANTHER" id="PTHR42774:SF3">
    <property type="entry name" value="KETOHEXOKINASE"/>
    <property type="match status" value="1"/>
</dbReference>
<reference evidence="7" key="1">
    <citation type="journal article" date="2019" name="Int. J. Syst. Evol. Microbiol.">
        <title>The Global Catalogue of Microorganisms (GCM) 10K type strain sequencing project: providing services to taxonomists for standard genome sequencing and annotation.</title>
        <authorList>
            <consortium name="The Broad Institute Genomics Platform"/>
            <consortium name="The Broad Institute Genome Sequencing Center for Infectious Disease"/>
            <person name="Wu L."/>
            <person name="Ma J."/>
        </authorList>
    </citation>
    <scope>NUCLEOTIDE SEQUENCE [LARGE SCALE GENOMIC DNA]</scope>
    <source>
        <strain evidence="7">JCM 17388</strain>
    </source>
</reference>
<dbReference type="SUPFAM" id="SSF53613">
    <property type="entry name" value="Ribokinase-like"/>
    <property type="match status" value="1"/>
</dbReference>
<protein>
    <submittedName>
        <fullName evidence="6">Sugar kinase</fullName>
    </submittedName>
</protein>
<dbReference type="Proteomes" id="UP001501251">
    <property type="component" value="Unassembled WGS sequence"/>
</dbReference>
<dbReference type="RefSeq" id="WP_344919945.1">
    <property type="nucleotide sequence ID" value="NZ_BAABAQ010000008.1"/>
</dbReference>